<feature type="compositionally biased region" description="Polar residues" evidence="2">
    <location>
        <begin position="229"/>
        <end position="240"/>
    </location>
</feature>
<comment type="caution">
    <text evidence="4">The sequence shown here is derived from an EMBL/GenBank/DDBJ whole genome shotgun (WGS) entry which is preliminary data.</text>
</comment>
<feature type="compositionally biased region" description="Low complexity" evidence="2">
    <location>
        <begin position="90"/>
        <end position="113"/>
    </location>
</feature>
<dbReference type="RefSeq" id="WP_129459735.1">
    <property type="nucleotide sequence ID" value="NZ_PPCV01000012.1"/>
</dbReference>
<evidence type="ECO:0000259" key="3">
    <source>
        <dbReference type="PROSITE" id="PS51123"/>
    </source>
</evidence>
<evidence type="ECO:0000256" key="1">
    <source>
        <dbReference type="PROSITE-ProRule" id="PRU00473"/>
    </source>
</evidence>
<accession>A0A4Q2EF93</accession>
<dbReference type="Proteomes" id="UP000290624">
    <property type="component" value="Unassembled WGS sequence"/>
</dbReference>
<feature type="region of interest" description="Disordered" evidence="2">
    <location>
        <begin position="211"/>
        <end position="240"/>
    </location>
</feature>
<sequence>MSGIARKGAALGATIGLVAALVPGTAWVAEGIRSTIRGEATNRLESASIGAYVEVVGRDVTLSGADKATLERARDAVRTVPGLGEVTLVPQPDTLPTATPTPTPSATKGTPRPTASPTPTPTPSGPLPSVNAILFPGSSAKLPASAVPEVERLVALLRSRPDARVTLAGHTDSGRTQNVRVALGQERADAVAQALVQRGIPASRITTTSEADRLPVASNASAEGRAQNRRVSVTLSSGNG</sequence>
<protein>
    <recommendedName>
        <fullName evidence="3">OmpA-like domain-containing protein</fullName>
    </recommendedName>
</protein>
<evidence type="ECO:0000313" key="5">
    <source>
        <dbReference type="Proteomes" id="UP000290624"/>
    </source>
</evidence>
<dbReference type="InterPro" id="IPR036737">
    <property type="entry name" value="OmpA-like_sf"/>
</dbReference>
<proteinExistence type="predicted"/>
<keyword evidence="5" id="KW-1185">Reference proteome</keyword>
<dbReference type="SUPFAM" id="SSF103088">
    <property type="entry name" value="OmpA-like"/>
    <property type="match status" value="1"/>
</dbReference>
<evidence type="ECO:0000256" key="2">
    <source>
        <dbReference type="SAM" id="MobiDB-lite"/>
    </source>
</evidence>
<reference evidence="4 5" key="1">
    <citation type="submission" date="2018-01" db="EMBL/GenBank/DDBJ databases">
        <title>Lactibacter flavus gen. nov., sp. nov., a novel bacterium of the family Propionibacteriaceae isolated from raw milk and dairy products.</title>
        <authorList>
            <person name="Wenning M."/>
            <person name="Breitenwieser F."/>
            <person name="Huptas C."/>
            <person name="von Neubeck M."/>
            <person name="Busse H.-J."/>
            <person name="Scherer S."/>
        </authorList>
    </citation>
    <scope>NUCLEOTIDE SEQUENCE [LARGE SCALE GENOMIC DNA]</scope>
    <source>
        <strain evidence="4 5">VG341</strain>
    </source>
</reference>
<dbReference type="AlphaFoldDB" id="A0A4Q2EF93"/>
<dbReference type="PROSITE" id="PS51123">
    <property type="entry name" value="OMPA_2"/>
    <property type="match status" value="1"/>
</dbReference>
<organism evidence="4 5">
    <name type="scientific">Propioniciclava flava</name>
    <dbReference type="NCBI Taxonomy" id="2072026"/>
    <lineage>
        <taxon>Bacteria</taxon>
        <taxon>Bacillati</taxon>
        <taxon>Actinomycetota</taxon>
        <taxon>Actinomycetes</taxon>
        <taxon>Propionibacteriales</taxon>
        <taxon>Propionibacteriaceae</taxon>
        <taxon>Propioniciclava</taxon>
    </lineage>
</organism>
<evidence type="ECO:0000313" key="4">
    <source>
        <dbReference type="EMBL" id="RXW31172.1"/>
    </source>
</evidence>
<dbReference type="PANTHER" id="PTHR30329">
    <property type="entry name" value="STATOR ELEMENT OF FLAGELLAR MOTOR COMPLEX"/>
    <property type="match status" value="1"/>
</dbReference>
<dbReference type="GO" id="GO:0016020">
    <property type="term" value="C:membrane"/>
    <property type="evidence" value="ECO:0007669"/>
    <property type="project" value="UniProtKB-UniRule"/>
</dbReference>
<dbReference type="Pfam" id="PF00691">
    <property type="entry name" value="OmpA"/>
    <property type="match status" value="1"/>
</dbReference>
<dbReference type="EMBL" id="PPCV01000012">
    <property type="protein sequence ID" value="RXW31172.1"/>
    <property type="molecule type" value="Genomic_DNA"/>
</dbReference>
<dbReference type="Gene3D" id="3.30.1330.60">
    <property type="entry name" value="OmpA-like domain"/>
    <property type="match status" value="1"/>
</dbReference>
<dbReference type="CDD" id="cd07185">
    <property type="entry name" value="OmpA_C-like"/>
    <property type="match status" value="1"/>
</dbReference>
<dbReference type="InterPro" id="IPR050330">
    <property type="entry name" value="Bact_OuterMem_StrucFunc"/>
</dbReference>
<keyword evidence="1" id="KW-0472">Membrane</keyword>
<feature type="compositionally biased region" description="Pro residues" evidence="2">
    <location>
        <begin position="114"/>
        <end position="126"/>
    </location>
</feature>
<name>A0A4Q2EF93_9ACTN</name>
<feature type="domain" description="OmpA-like" evidence="3">
    <location>
        <begin position="122"/>
        <end position="239"/>
    </location>
</feature>
<dbReference type="PANTHER" id="PTHR30329:SF21">
    <property type="entry name" value="LIPOPROTEIN YIAD-RELATED"/>
    <property type="match status" value="1"/>
</dbReference>
<dbReference type="OrthoDB" id="3732101at2"/>
<feature type="region of interest" description="Disordered" evidence="2">
    <location>
        <begin position="86"/>
        <end position="130"/>
    </location>
</feature>
<gene>
    <name evidence="4" type="ORF">C1706_13385</name>
</gene>
<dbReference type="InterPro" id="IPR006665">
    <property type="entry name" value="OmpA-like"/>
</dbReference>